<comment type="caution">
    <text evidence="1">The sequence shown here is derived from an EMBL/GenBank/DDBJ whole genome shotgun (WGS) entry which is preliminary data.</text>
</comment>
<accession>A0ACB9GW12</accession>
<organism evidence="1 2">
    <name type="scientific">Cichorium intybus</name>
    <name type="common">Chicory</name>
    <dbReference type="NCBI Taxonomy" id="13427"/>
    <lineage>
        <taxon>Eukaryota</taxon>
        <taxon>Viridiplantae</taxon>
        <taxon>Streptophyta</taxon>
        <taxon>Embryophyta</taxon>
        <taxon>Tracheophyta</taxon>
        <taxon>Spermatophyta</taxon>
        <taxon>Magnoliopsida</taxon>
        <taxon>eudicotyledons</taxon>
        <taxon>Gunneridae</taxon>
        <taxon>Pentapetalae</taxon>
        <taxon>asterids</taxon>
        <taxon>campanulids</taxon>
        <taxon>Asterales</taxon>
        <taxon>Asteraceae</taxon>
        <taxon>Cichorioideae</taxon>
        <taxon>Cichorieae</taxon>
        <taxon>Cichoriinae</taxon>
        <taxon>Cichorium</taxon>
    </lineage>
</organism>
<dbReference type="Proteomes" id="UP001055811">
    <property type="component" value="Linkage Group LG01"/>
</dbReference>
<evidence type="ECO:0000313" key="2">
    <source>
        <dbReference type="Proteomes" id="UP001055811"/>
    </source>
</evidence>
<reference evidence="2" key="1">
    <citation type="journal article" date="2022" name="Mol. Ecol. Resour.">
        <title>The genomes of chicory, endive, great burdock and yacon provide insights into Asteraceae palaeo-polyploidization history and plant inulin production.</title>
        <authorList>
            <person name="Fan W."/>
            <person name="Wang S."/>
            <person name="Wang H."/>
            <person name="Wang A."/>
            <person name="Jiang F."/>
            <person name="Liu H."/>
            <person name="Zhao H."/>
            <person name="Xu D."/>
            <person name="Zhang Y."/>
        </authorList>
    </citation>
    <scope>NUCLEOTIDE SEQUENCE [LARGE SCALE GENOMIC DNA]</scope>
    <source>
        <strain evidence="2">cv. Punajuju</strain>
    </source>
</reference>
<reference evidence="1 2" key="2">
    <citation type="journal article" date="2022" name="Mol. Ecol. Resour.">
        <title>The genomes of chicory, endive, great burdock and yacon provide insights into Asteraceae paleo-polyploidization history and plant inulin production.</title>
        <authorList>
            <person name="Fan W."/>
            <person name="Wang S."/>
            <person name="Wang H."/>
            <person name="Wang A."/>
            <person name="Jiang F."/>
            <person name="Liu H."/>
            <person name="Zhao H."/>
            <person name="Xu D."/>
            <person name="Zhang Y."/>
        </authorList>
    </citation>
    <scope>NUCLEOTIDE SEQUENCE [LARGE SCALE GENOMIC DNA]</scope>
    <source>
        <strain evidence="2">cv. Punajuju</strain>
        <tissue evidence="1">Leaves</tissue>
    </source>
</reference>
<gene>
    <name evidence="1" type="ORF">L2E82_00104</name>
</gene>
<dbReference type="EMBL" id="CM042009">
    <property type="protein sequence ID" value="KAI3787733.1"/>
    <property type="molecule type" value="Genomic_DNA"/>
</dbReference>
<proteinExistence type="predicted"/>
<evidence type="ECO:0000313" key="1">
    <source>
        <dbReference type="EMBL" id="KAI3787733.1"/>
    </source>
</evidence>
<keyword evidence="2" id="KW-1185">Reference proteome</keyword>
<name>A0ACB9GW12_CICIN</name>
<sequence length="211" mass="23873">MKQIVITLESPEIVEAEKSGDINLIGKVSKSSVQKQILSGLAEMKASKSKAYALIIDRKSLAYALNNDIKNDFLELPVGCASAVMLSDISIAQFRFLEQLLLVHGHWSYRRISSMLVHHFPRNLHTMIGICHFNVFVETLAPAPSYWIVTLFVVVASLIPYFSIKAIQVRFYPGYHGMVQWIRHEGQIDDPKYVNMVRQRSIRRTTVGLAA</sequence>
<protein>
    <submittedName>
        <fullName evidence="1">Uncharacterized protein</fullName>
    </submittedName>
</protein>